<gene>
    <name evidence="2" type="ORF">EYD45_07945</name>
</gene>
<keyword evidence="3" id="KW-1185">Reference proteome</keyword>
<evidence type="ECO:0008006" key="4">
    <source>
        <dbReference type="Google" id="ProtNLM"/>
    </source>
</evidence>
<organism evidence="2 3">
    <name type="scientific">Hyunsoonleella flava</name>
    <dbReference type="NCBI Taxonomy" id="2527939"/>
    <lineage>
        <taxon>Bacteria</taxon>
        <taxon>Pseudomonadati</taxon>
        <taxon>Bacteroidota</taxon>
        <taxon>Flavobacteriia</taxon>
        <taxon>Flavobacteriales</taxon>
        <taxon>Flavobacteriaceae</taxon>
    </lineage>
</organism>
<reference evidence="2 3" key="1">
    <citation type="submission" date="2019-02" db="EMBL/GenBank/DDBJ databases">
        <title>Hyunsoonleella sp., isolated from marine sediment.</title>
        <authorList>
            <person name="Liu B.-T."/>
        </authorList>
    </citation>
    <scope>NUCLEOTIDE SEQUENCE [LARGE SCALE GENOMIC DNA]</scope>
    <source>
        <strain evidence="2 3">T58</strain>
    </source>
</reference>
<dbReference type="RefSeq" id="WP_130964008.1">
    <property type="nucleotide sequence ID" value="NZ_SIRT01000005.1"/>
</dbReference>
<feature type="chain" id="PRO_5020551127" description="EfeO-type cupredoxin-like domain-containing protein" evidence="1">
    <location>
        <begin position="21"/>
        <end position="129"/>
    </location>
</feature>
<dbReference type="Gene3D" id="2.60.40.420">
    <property type="entry name" value="Cupredoxins - blue copper proteins"/>
    <property type="match status" value="1"/>
</dbReference>
<dbReference type="AlphaFoldDB" id="A0A4Q9FJM8"/>
<dbReference type="EMBL" id="SIRT01000005">
    <property type="protein sequence ID" value="TBN03937.1"/>
    <property type="molecule type" value="Genomic_DNA"/>
</dbReference>
<dbReference type="OrthoDB" id="6264717at2"/>
<evidence type="ECO:0000256" key="1">
    <source>
        <dbReference type="SAM" id="SignalP"/>
    </source>
</evidence>
<protein>
    <recommendedName>
        <fullName evidence="4">EfeO-type cupredoxin-like domain-containing protein</fullName>
    </recommendedName>
</protein>
<keyword evidence="1" id="KW-0732">Signal</keyword>
<proteinExistence type="predicted"/>
<dbReference type="InterPro" id="IPR008972">
    <property type="entry name" value="Cupredoxin"/>
</dbReference>
<evidence type="ECO:0000313" key="3">
    <source>
        <dbReference type="Proteomes" id="UP000291142"/>
    </source>
</evidence>
<sequence>MKKVIAILVVALGFTINGNAQDKMMKNDVVKTIALEQTAGEFTQKSVTVSEGTYIFSVSNNHVGKDVGLVLVPKGKDASKPENHIATAYVTSVVKDGEVETSQATTLTKGEYVYFCPLNPTPQYTLTVK</sequence>
<comment type="caution">
    <text evidence="2">The sequence shown here is derived from an EMBL/GenBank/DDBJ whole genome shotgun (WGS) entry which is preliminary data.</text>
</comment>
<feature type="signal peptide" evidence="1">
    <location>
        <begin position="1"/>
        <end position="20"/>
    </location>
</feature>
<name>A0A4Q9FJM8_9FLAO</name>
<accession>A0A4Q9FJM8</accession>
<evidence type="ECO:0000313" key="2">
    <source>
        <dbReference type="EMBL" id="TBN03937.1"/>
    </source>
</evidence>
<dbReference type="Proteomes" id="UP000291142">
    <property type="component" value="Unassembled WGS sequence"/>
</dbReference>